<reference evidence="1 2" key="1">
    <citation type="submission" date="2019-10" db="EMBL/GenBank/DDBJ databases">
        <title>Complete genome sequence of Erwinia phage Midgardsormr38.</title>
        <authorList>
            <person name="Dislers A."/>
            <person name="Zrelovs N."/>
            <person name="Kazaks A."/>
        </authorList>
    </citation>
    <scope>NUCLEOTIDE SEQUENCE [LARGE SCALE GENOMIC DNA]</scope>
</reference>
<protein>
    <submittedName>
        <fullName evidence="1">Uncharacterized protein</fullName>
    </submittedName>
</protein>
<dbReference type="EMBL" id="MN602881">
    <property type="protein sequence ID" value="QGF22027.1"/>
    <property type="molecule type" value="Genomic_DNA"/>
</dbReference>
<dbReference type="KEGG" id="vg:77943268"/>
<proteinExistence type="predicted"/>
<sequence>MSVKGDKHYTEAVSRAASAIRNDGHFECQVSSRDGKFGITLFDEHYAAGSGDITDAAGLALATLHEIAAVYGKPLAMQKTQMDLSIETLTGVMSIRMEEE</sequence>
<organism evidence="1 2">
    <name type="scientific">Erwinia phage Midgardsormr38</name>
    <dbReference type="NCBI Taxonomy" id="2663326"/>
    <lineage>
        <taxon>Viruses</taxon>
        <taxon>Duplodnaviria</taxon>
        <taxon>Heunggongvirae</taxon>
        <taxon>Uroviricota</taxon>
        <taxon>Caudoviricetes</taxon>
        <taxon>Midgardsormrvirus</taxon>
        <taxon>Midgardsormrvirus midgardsormr38</taxon>
    </lineage>
</organism>
<dbReference type="GeneID" id="77943268"/>
<dbReference type="RefSeq" id="YP_010667156.1">
    <property type="nucleotide sequence ID" value="NC_070949.1"/>
</dbReference>
<accession>A0A5Q2F7Y8</accession>
<name>A0A5Q2F7Y8_9CAUD</name>
<evidence type="ECO:0000313" key="2">
    <source>
        <dbReference type="Proteomes" id="UP000349651"/>
    </source>
</evidence>
<evidence type="ECO:0000313" key="1">
    <source>
        <dbReference type="EMBL" id="QGF22027.1"/>
    </source>
</evidence>
<keyword evidence="2" id="KW-1185">Reference proteome</keyword>
<dbReference type="Proteomes" id="UP000349651">
    <property type="component" value="Segment"/>
</dbReference>